<keyword evidence="1" id="KW-0560">Oxidoreductase</keyword>
<protein>
    <submittedName>
        <fullName evidence="1">Quercetin 2,3-dioxygenase</fullName>
    </submittedName>
</protein>
<organism evidence="1 2">
    <name type="scientific">Acinetobacter ursingii</name>
    <dbReference type="NCBI Taxonomy" id="108980"/>
    <lineage>
        <taxon>Bacteria</taxon>
        <taxon>Pseudomonadati</taxon>
        <taxon>Pseudomonadota</taxon>
        <taxon>Gammaproteobacteria</taxon>
        <taxon>Moraxellales</taxon>
        <taxon>Moraxellaceae</taxon>
        <taxon>Acinetobacter</taxon>
    </lineage>
</organism>
<name>A0A3D2SM20_9GAMM</name>
<comment type="caution">
    <text evidence="1">The sequence shown here is derived from an EMBL/GenBank/DDBJ whole genome shotgun (WGS) entry which is preliminary data.</text>
</comment>
<evidence type="ECO:0000313" key="1">
    <source>
        <dbReference type="EMBL" id="HCK30497.1"/>
    </source>
</evidence>
<feature type="non-terminal residue" evidence="1">
    <location>
        <position position="1"/>
    </location>
</feature>
<sequence length="32" mass="3689">FVMNSKKEIIEAIHDFNNGKFGRISTEAQLNH</sequence>
<reference evidence="1 2" key="1">
    <citation type="journal article" date="2018" name="Nat. Biotechnol.">
        <title>A standardized bacterial taxonomy based on genome phylogeny substantially revises the tree of life.</title>
        <authorList>
            <person name="Parks D.H."/>
            <person name="Chuvochina M."/>
            <person name="Waite D.W."/>
            <person name="Rinke C."/>
            <person name="Skarshewski A."/>
            <person name="Chaumeil P.A."/>
            <person name="Hugenholtz P."/>
        </authorList>
    </citation>
    <scope>NUCLEOTIDE SEQUENCE [LARGE SCALE GENOMIC DNA]</scope>
    <source>
        <strain evidence="1">UBA9669</strain>
    </source>
</reference>
<gene>
    <name evidence="1" type="ORF">DHW29_10130</name>
</gene>
<dbReference type="AlphaFoldDB" id="A0A3D2SM20"/>
<dbReference type="EMBL" id="DPVE01000171">
    <property type="protein sequence ID" value="HCK30497.1"/>
    <property type="molecule type" value="Genomic_DNA"/>
</dbReference>
<dbReference type="Proteomes" id="UP000263596">
    <property type="component" value="Unassembled WGS sequence"/>
</dbReference>
<dbReference type="GO" id="GO:0051213">
    <property type="term" value="F:dioxygenase activity"/>
    <property type="evidence" value="ECO:0007669"/>
    <property type="project" value="UniProtKB-KW"/>
</dbReference>
<accession>A0A3D2SM20</accession>
<proteinExistence type="predicted"/>
<keyword evidence="1" id="KW-0223">Dioxygenase</keyword>
<evidence type="ECO:0000313" key="2">
    <source>
        <dbReference type="Proteomes" id="UP000263596"/>
    </source>
</evidence>